<proteinExistence type="predicted"/>
<accession>A0A2P2PYK0</accession>
<sequence>MHSQAHNGRRHHHHQPVIHLLESFSSAGWYISPSMATSHL</sequence>
<evidence type="ECO:0000313" key="1">
    <source>
        <dbReference type="EMBL" id="MBX59729.1"/>
    </source>
</evidence>
<dbReference type="EMBL" id="GGEC01079245">
    <property type="protein sequence ID" value="MBX59729.1"/>
    <property type="molecule type" value="Transcribed_RNA"/>
</dbReference>
<dbReference type="AlphaFoldDB" id="A0A2P2PYK0"/>
<reference evidence="1" key="1">
    <citation type="submission" date="2018-02" db="EMBL/GenBank/DDBJ databases">
        <title>Rhizophora mucronata_Transcriptome.</title>
        <authorList>
            <person name="Meera S.P."/>
            <person name="Sreeshan A."/>
            <person name="Augustine A."/>
        </authorList>
    </citation>
    <scope>NUCLEOTIDE SEQUENCE</scope>
    <source>
        <tissue evidence="1">Leaf</tissue>
    </source>
</reference>
<name>A0A2P2PYK0_RHIMU</name>
<protein>
    <submittedName>
        <fullName evidence="1">Uncharacterized protein</fullName>
    </submittedName>
</protein>
<organism evidence="1">
    <name type="scientific">Rhizophora mucronata</name>
    <name type="common">Asiatic mangrove</name>
    <dbReference type="NCBI Taxonomy" id="61149"/>
    <lineage>
        <taxon>Eukaryota</taxon>
        <taxon>Viridiplantae</taxon>
        <taxon>Streptophyta</taxon>
        <taxon>Embryophyta</taxon>
        <taxon>Tracheophyta</taxon>
        <taxon>Spermatophyta</taxon>
        <taxon>Magnoliopsida</taxon>
        <taxon>eudicotyledons</taxon>
        <taxon>Gunneridae</taxon>
        <taxon>Pentapetalae</taxon>
        <taxon>rosids</taxon>
        <taxon>fabids</taxon>
        <taxon>Malpighiales</taxon>
        <taxon>Rhizophoraceae</taxon>
        <taxon>Rhizophora</taxon>
    </lineage>
</organism>